<evidence type="ECO:0000313" key="2">
    <source>
        <dbReference type="EMBL" id="RKF02856.1"/>
    </source>
</evidence>
<dbReference type="GO" id="GO:0016491">
    <property type="term" value="F:oxidoreductase activity"/>
    <property type="evidence" value="ECO:0007669"/>
    <property type="project" value="InterPro"/>
</dbReference>
<sequence length="170" mass="19968">MHKILILFLGSFMLLSCKGKLKETDEVRDSSVKIATLNYEELKPLLHKNDDKTYVVNFWATWCMPCVKELPAFEKLNAAYKDKNVEVVLVSLDFPKQKESNLIPFVKKKSLQSKVLHFDDANEQFWIPDIAENWSGSIPATLIYNEKKRKFYEKSFSYEELQYELQTFLN</sequence>
<dbReference type="Proteomes" id="UP000285780">
    <property type="component" value="Unassembled WGS sequence"/>
</dbReference>
<comment type="caution">
    <text evidence="2">The sequence shown here is derived from an EMBL/GenBank/DDBJ whole genome shotgun (WGS) entry which is preliminary data.</text>
</comment>
<dbReference type="AlphaFoldDB" id="A0A420DYF2"/>
<organism evidence="2 3">
    <name type="scientific">Tenacibaculum lutimaris</name>
    <dbReference type="NCBI Taxonomy" id="285258"/>
    <lineage>
        <taxon>Bacteria</taxon>
        <taxon>Pseudomonadati</taxon>
        <taxon>Bacteroidota</taxon>
        <taxon>Flavobacteriia</taxon>
        <taxon>Flavobacteriales</taxon>
        <taxon>Flavobacteriaceae</taxon>
        <taxon>Tenacibaculum</taxon>
    </lineage>
</organism>
<name>A0A420DYF2_9FLAO</name>
<accession>A0A420DYF2</accession>
<dbReference type="Gene3D" id="3.40.30.10">
    <property type="entry name" value="Glutaredoxin"/>
    <property type="match status" value="1"/>
</dbReference>
<keyword evidence="3" id="KW-1185">Reference proteome</keyword>
<dbReference type="GO" id="GO:0016209">
    <property type="term" value="F:antioxidant activity"/>
    <property type="evidence" value="ECO:0007669"/>
    <property type="project" value="InterPro"/>
</dbReference>
<protein>
    <submittedName>
        <fullName evidence="2">AhpC/TSA family protein</fullName>
    </submittedName>
</protein>
<dbReference type="CDD" id="cd02966">
    <property type="entry name" value="TlpA_like_family"/>
    <property type="match status" value="1"/>
</dbReference>
<dbReference type="InterPro" id="IPR050553">
    <property type="entry name" value="Thioredoxin_ResA/DsbE_sf"/>
</dbReference>
<dbReference type="RefSeq" id="WP_120187535.1">
    <property type="nucleotide sequence ID" value="NZ_RAQM01000012.1"/>
</dbReference>
<reference evidence="2 3" key="1">
    <citation type="submission" date="2018-09" db="EMBL/GenBank/DDBJ databases">
        <title>Genomic Encyclopedia of Archaeal and Bacterial Type Strains, Phase II (KMG-II): from individual species to whole genera.</title>
        <authorList>
            <person name="Goeker M."/>
        </authorList>
    </citation>
    <scope>NUCLEOTIDE SEQUENCE [LARGE SCALE GENOMIC DNA]</scope>
    <source>
        <strain evidence="2 3">DSM 16505</strain>
    </source>
</reference>
<dbReference type="InterPro" id="IPR013766">
    <property type="entry name" value="Thioredoxin_domain"/>
</dbReference>
<dbReference type="EMBL" id="RAQM01000012">
    <property type="protein sequence ID" value="RKF02856.1"/>
    <property type="molecule type" value="Genomic_DNA"/>
</dbReference>
<dbReference type="Pfam" id="PF00578">
    <property type="entry name" value="AhpC-TSA"/>
    <property type="match status" value="1"/>
</dbReference>
<evidence type="ECO:0000259" key="1">
    <source>
        <dbReference type="PROSITE" id="PS51352"/>
    </source>
</evidence>
<feature type="domain" description="Thioredoxin" evidence="1">
    <location>
        <begin position="21"/>
        <end position="170"/>
    </location>
</feature>
<dbReference type="PANTHER" id="PTHR42852">
    <property type="entry name" value="THIOL:DISULFIDE INTERCHANGE PROTEIN DSBE"/>
    <property type="match status" value="1"/>
</dbReference>
<dbReference type="PANTHER" id="PTHR42852:SF17">
    <property type="entry name" value="THIOREDOXIN-LIKE PROTEIN HI_1115"/>
    <property type="match status" value="1"/>
</dbReference>
<dbReference type="InterPro" id="IPR000866">
    <property type="entry name" value="AhpC/TSA"/>
</dbReference>
<dbReference type="PROSITE" id="PS51257">
    <property type="entry name" value="PROKAR_LIPOPROTEIN"/>
    <property type="match status" value="1"/>
</dbReference>
<proteinExistence type="predicted"/>
<dbReference type="InterPro" id="IPR036249">
    <property type="entry name" value="Thioredoxin-like_sf"/>
</dbReference>
<gene>
    <name evidence="2" type="ORF">C8N26_2498</name>
</gene>
<dbReference type="PROSITE" id="PS51352">
    <property type="entry name" value="THIOREDOXIN_2"/>
    <property type="match status" value="1"/>
</dbReference>
<dbReference type="SUPFAM" id="SSF52833">
    <property type="entry name" value="Thioredoxin-like"/>
    <property type="match status" value="1"/>
</dbReference>
<evidence type="ECO:0000313" key="3">
    <source>
        <dbReference type="Proteomes" id="UP000285780"/>
    </source>
</evidence>